<dbReference type="Proteomes" id="UP000678499">
    <property type="component" value="Unassembled WGS sequence"/>
</dbReference>
<feature type="region of interest" description="Disordered" evidence="1">
    <location>
        <begin position="60"/>
        <end position="113"/>
    </location>
</feature>
<proteinExistence type="predicted"/>
<protein>
    <submittedName>
        <fullName evidence="2">Uncharacterized protein</fullName>
    </submittedName>
</protein>
<keyword evidence="3" id="KW-1185">Reference proteome</keyword>
<dbReference type="EMBL" id="CAJPEX010000250">
    <property type="protein sequence ID" value="CAG0914593.1"/>
    <property type="molecule type" value="Genomic_DNA"/>
</dbReference>
<dbReference type="EMBL" id="OA882287">
    <property type="protein sequence ID" value="CAD7274441.1"/>
    <property type="molecule type" value="Genomic_DNA"/>
</dbReference>
<evidence type="ECO:0000313" key="2">
    <source>
        <dbReference type="EMBL" id="CAD7274441.1"/>
    </source>
</evidence>
<feature type="compositionally biased region" description="Low complexity" evidence="1">
    <location>
        <begin position="65"/>
        <end position="77"/>
    </location>
</feature>
<name>A0A7R9BFQ6_9CRUS</name>
<dbReference type="AlphaFoldDB" id="A0A7R9BFQ6"/>
<sequence length="135" mass="14712">MNRTADVRLVNGVELFMAPLVGSQFIEWSKLVDVEMDPLPVVISLDELKTHFMRHLVNQDRQGCQQTTSSATQETSSNGESVREIIDRIRSQVQRDAGMNKAGTIPAHPTAADANIAKTHGLKTQGSQVLSSPAS</sequence>
<reference evidence="2" key="1">
    <citation type="submission" date="2020-11" db="EMBL/GenBank/DDBJ databases">
        <authorList>
            <person name="Tran Van P."/>
        </authorList>
    </citation>
    <scope>NUCLEOTIDE SEQUENCE</scope>
</reference>
<evidence type="ECO:0000313" key="3">
    <source>
        <dbReference type="Proteomes" id="UP000678499"/>
    </source>
</evidence>
<evidence type="ECO:0000256" key="1">
    <source>
        <dbReference type="SAM" id="MobiDB-lite"/>
    </source>
</evidence>
<feature type="compositionally biased region" description="Basic and acidic residues" evidence="1">
    <location>
        <begin position="81"/>
        <end position="90"/>
    </location>
</feature>
<gene>
    <name evidence="2" type="ORF">NMOB1V02_LOCUS2272</name>
</gene>
<organism evidence="2">
    <name type="scientific">Notodromas monacha</name>
    <dbReference type="NCBI Taxonomy" id="399045"/>
    <lineage>
        <taxon>Eukaryota</taxon>
        <taxon>Metazoa</taxon>
        <taxon>Ecdysozoa</taxon>
        <taxon>Arthropoda</taxon>
        <taxon>Crustacea</taxon>
        <taxon>Oligostraca</taxon>
        <taxon>Ostracoda</taxon>
        <taxon>Podocopa</taxon>
        <taxon>Podocopida</taxon>
        <taxon>Cypridocopina</taxon>
        <taxon>Cypridoidea</taxon>
        <taxon>Cyprididae</taxon>
        <taxon>Notodromas</taxon>
    </lineage>
</organism>
<accession>A0A7R9BFQ6</accession>